<evidence type="ECO:0008006" key="4">
    <source>
        <dbReference type="Google" id="ProtNLM"/>
    </source>
</evidence>
<keyword evidence="1" id="KW-1133">Transmembrane helix</keyword>
<dbReference type="Gene3D" id="1.20.1260.100">
    <property type="entry name" value="TspO/MBR protein"/>
    <property type="match status" value="1"/>
</dbReference>
<dbReference type="Proteomes" id="UP000548476">
    <property type="component" value="Unassembled WGS sequence"/>
</dbReference>
<dbReference type="EMBL" id="JACHGT010000017">
    <property type="protein sequence ID" value="MBB6038596.1"/>
    <property type="molecule type" value="Genomic_DNA"/>
</dbReference>
<name>A0A841FRB7_9ACTN</name>
<evidence type="ECO:0000313" key="3">
    <source>
        <dbReference type="Proteomes" id="UP000548476"/>
    </source>
</evidence>
<protein>
    <recommendedName>
        <fullName evidence="4">Tryptophan-rich sensory protein</fullName>
    </recommendedName>
</protein>
<feature type="transmembrane region" description="Helical" evidence="1">
    <location>
        <begin position="88"/>
        <end position="107"/>
    </location>
</feature>
<keyword evidence="1" id="KW-0472">Membrane</keyword>
<dbReference type="AlphaFoldDB" id="A0A841FRB7"/>
<keyword evidence="3" id="KW-1185">Reference proteome</keyword>
<feature type="transmembrane region" description="Helical" evidence="1">
    <location>
        <begin position="227"/>
        <end position="245"/>
    </location>
</feature>
<proteinExistence type="predicted"/>
<feature type="transmembrane region" description="Helical" evidence="1">
    <location>
        <begin position="113"/>
        <end position="133"/>
    </location>
</feature>
<evidence type="ECO:0000313" key="2">
    <source>
        <dbReference type="EMBL" id="MBB6038596.1"/>
    </source>
</evidence>
<reference evidence="2 3" key="1">
    <citation type="submission" date="2020-08" db="EMBL/GenBank/DDBJ databases">
        <title>Genomic Encyclopedia of Type Strains, Phase IV (KMG-IV): sequencing the most valuable type-strain genomes for metagenomic binning, comparative biology and taxonomic classification.</title>
        <authorList>
            <person name="Goeker M."/>
        </authorList>
    </citation>
    <scope>NUCLEOTIDE SEQUENCE [LARGE SCALE GENOMIC DNA]</scope>
    <source>
        <strain evidence="2 3">YIM 65646</strain>
    </source>
</reference>
<feature type="transmembrane region" description="Helical" evidence="1">
    <location>
        <begin position="55"/>
        <end position="76"/>
    </location>
</feature>
<organism evidence="2 3">
    <name type="scientific">Phytomonospora endophytica</name>
    <dbReference type="NCBI Taxonomy" id="714109"/>
    <lineage>
        <taxon>Bacteria</taxon>
        <taxon>Bacillati</taxon>
        <taxon>Actinomycetota</taxon>
        <taxon>Actinomycetes</taxon>
        <taxon>Micromonosporales</taxon>
        <taxon>Micromonosporaceae</taxon>
        <taxon>Phytomonospora</taxon>
    </lineage>
</organism>
<sequence length="254" mass="26252">MDNTARNGDLVRSAAVMAAAVLQFTFGALGGTGALGTSVGDVANSHPHPLLPPGGAFMIWNLIYLGALALAVWQLLPRQRTRAIHRRSGYWLAAAGALNALWIVVFGNELVPLSEVVIVLLLATLVMAWRALLTTGPAESRIDRTLLYGVISLYTGWVAVATVIGALTTAASLDSAPGDVALWTAWAVTAALIAAGLRFGQGVLGFAAATVWALAWAGTVADGALKVAVLVLAAAVVLAVAAGALRRQTRWLLG</sequence>
<evidence type="ECO:0000256" key="1">
    <source>
        <dbReference type="SAM" id="Phobius"/>
    </source>
</evidence>
<keyword evidence="1" id="KW-0812">Transmembrane</keyword>
<feature type="transmembrane region" description="Helical" evidence="1">
    <location>
        <begin position="145"/>
        <end position="168"/>
    </location>
</feature>
<dbReference type="InterPro" id="IPR038330">
    <property type="entry name" value="TspO/MBR-related_sf"/>
</dbReference>
<gene>
    <name evidence="2" type="ORF">HNR73_006482</name>
</gene>
<feature type="transmembrane region" description="Helical" evidence="1">
    <location>
        <begin position="204"/>
        <end position="221"/>
    </location>
</feature>
<comment type="caution">
    <text evidence="2">The sequence shown here is derived from an EMBL/GenBank/DDBJ whole genome shotgun (WGS) entry which is preliminary data.</text>
</comment>
<dbReference type="PANTHER" id="PTHR33802">
    <property type="entry name" value="SI:CH211-161H7.5-RELATED"/>
    <property type="match status" value="1"/>
</dbReference>
<accession>A0A841FRB7</accession>
<feature type="transmembrane region" description="Helical" evidence="1">
    <location>
        <begin position="12"/>
        <end position="35"/>
    </location>
</feature>
<dbReference type="RefSeq" id="WP_184791381.1">
    <property type="nucleotide sequence ID" value="NZ_BONT01000069.1"/>
</dbReference>
<dbReference type="PANTHER" id="PTHR33802:SF1">
    <property type="entry name" value="XK-RELATED PROTEIN"/>
    <property type="match status" value="1"/>
</dbReference>